<name>A0ABS8D4L9_9NEIS</name>
<reference evidence="3" key="1">
    <citation type="submission" date="2021-10" db="EMBL/GenBank/DDBJ databases">
        <title>The complete genome sequence of Leeia sp. TBRC 13508.</title>
        <authorList>
            <person name="Charoenyingcharoen P."/>
            <person name="Yukphan P."/>
        </authorList>
    </citation>
    <scope>NUCLEOTIDE SEQUENCE</scope>
    <source>
        <strain evidence="3">TBRC 13508</strain>
    </source>
</reference>
<organism evidence="3 4">
    <name type="scientific">Leeia speluncae</name>
    <dbReference type="NCBI Taxonomy" id="2884804"/>
    <lineage>
        <taxon>Bacteria</taxon>
        <taxon>Pseudomonadati</taxon>
        <taxon>Pseudomonadota</taxon>
        <taxon>Betaproteobacteria</taxon>
        <taxon>Neisseriales</taxon>
        <taxon>Leeiaceae</taxon>
        <taxon>Leeia</taxon>
    </lineage>
</organism>
<dbReference type="InterPro" id="IPR051207">
    <property type="entry name" value="ComplexI_NDUFA9_subunit"/>
</dbReference>
<dbReference type="PANTHER" id="PTHR12126">
    <property type="entry name" value="NADH-UBIQUINONE OXIDOREDUCTASE 39 KDA SUBUNIT-RELATED"/>
    <property type="match status" value="1"/>
</dbReference>
<feature type="transmembrane region" description="Helical" evidence="1">
    <location>
        <begin position="373"/>
        <end position="396"/>
    </location>
</feature>
<gene>
    <name evidence="3" type="ORF">LIN78_05175</name>
</gene>
<dbReference type="SUPFAM" id="SSF51735">
    <property type="entry name" value="NAD(P)-binding Rossmann-fold domains"/>
    <property type="match status" value="1"/>
</dbReference>
<dbReference type="PANTHER" id="PTHR12126:SF11">
    <property type="entry name" value="NADH DEHYDROGENASE [UBIQUINONE] 1 ALPHA SUBCOMPLEX SUBUNIT 9, MITOCHONDRIAL"/>
    <property type="match status" value="1"/>
</dbReference>
<proteinExistence type="predicted"/>
<dbReference type="Proteomes" id="UP001165395">
    <property type="component" value="Unassembled WGS sequence"/>
</dbReference>
<dbReference type="Gene3D" id="3.40.50.720">
    <property type="entry name" value="NAD(P)-binding Rossmann-like Domain"/>
    <property type="match status" value="1"/>
</dbReference>
<comment type="caution">
    <text evidence="3">The sequence shown here is derived from an EMBL/GenBank/DDBJ whole genome shotgun (WGS) entry which is preliminary data.</text>
</comment>
<dbReference type="InterPro" id="IPR025695">
    <property type="entry name" value="DoxX-like"/>
</dbReference>
<sequence length="421" mass="46324">MHVLILGASGMIGREITTQLAREGCEITGVGRRKPNQTDASHWQTIDFHQMADSANWLPLLKGVDAVVNCVGIIRENEPGEFDLLHRAVPVALFSACEQAGVKRVIQVSAQGSHEKAITPYWRTKGQTEADLKSRQLHATILRPSLVYGREGASSVIFRTMATLPIAAMPLANRSLVQPIHVEDLARVVVRLLVYKVNAPETLATVGPRQMTMAEYLADLRAGMKALPAWIMDLPDGIAQMMAKVGEMIPGNAFTPDALAMLTICQKDPKMDTQSVSKVLGYSPRDPKRFAEPTDKPAAMMAWAAPALTILIALLWIWTGMTSLWFWPQSESLAWLAACGISQPLQPYALLGAGLLDIGIGVALLAKPNKTLWLVQILLVLLYTLLLSICLPQFWLHPFGPLSKNLPILLMMFFLWRNAKP</sequence>
<evidence type="ECO:0000259" key="2">
    <source>
        <dbReference type="Pfam" id="PF13460"/>
    </source>
</evidence>
<dbReference type="EMBL" id="JAJBZT010000002">
    <property type="protein sequence ID" value="MCB6182938.1"/>
    <property type="molecule type" value="Genomic_DNA"/>
</dbReference>
<keyword evidence="1" id="KW-1133">Transmembrane helix</keyword>
<feature type="domain" description="NAD(P)-binding" evidence="2">
    <location>
        <begin position="7"/>
        <end position="157"/>
    </location>
</feature>
<dbReference type="Pfam" id="PF13781">
    <property type="entry name" value="DoxX_3"/>
    <property type="match status" value="1"/>
</dbReference>
<dbReference type="RefSeq" id="WP_227179181.1">
    <property type="nucleotide sequence ID" value="NZ_JAJBZT010000002.1"/>
</dbReference>
<keyword evidence="4" id="KW-1185">Reference proteome</keyword>
<accession>A0ABS8D4L9</accession>
<dbReference type="InterPro" id="IPR036291">
    <property type="entry name" value="NAD(P)-bd_dom_sf"/>
</dbReference>
<feature type="transmembrane region" description="Helical" evidence="1">
    <location>
        <begin position="298"/>
        <end position="327"/>
    </location>
</feature>
<evidence type="ECO:0000313" key="3">
    <source>
        <dbReference type="EMBL" id="MCB6182938.1"/>
    </source>
</evidence>
<evidence type="ECO:0000313" key="4">
    <source>
        <dbReference type="Proteomes" id="UP001165395"/>
    </source>
</evidence>
<keyword evidence="1" id="KW-0812">Transmembrane</keyword>
<evidence type="ECO:0000256" key="1">
    <source>
        <dbReference type="SAM" id="Phobius"/>
    </source>
</evidence>
<keyword evidence="1" id="KW-0472">Membrane</keyword>
<dbReference type="InterPro" id="IPR016040">
    <property type="entry name" value="NAD(P)-bd_dom"/>
</dbReference>
<protein>
    <submittedName>
        <fullName evidence="3">SDR family oxidoreductase</fullName>
    </submittedName>
</protein>
<dbReference type="Pfam" id="PF13460">
    <property type="entry name" value="NAD_binding_10"/>
    <property type="match status" value="1"/>
</dbReference>
<feature type="transmembrane region" description="Helical" evidence="1">
    <location>
        <begin position="347"/>
        <end position="366"/>
    </location>
</feature>